<organism evidence="14 15">
    <name type="scientific">Rotaria socialis</name>
    <dbReference type="NCBI Taxonomy" id="392032"/>
    <lineage>
        <taxon>Eukaryota</taxon>
        <taxon>Metazoa</taxon>
        <taxon>Spiralia</taxon>
        <taxon>Gnathifera</taxon>
        <taxon>Rotifera</taxon>
        <taxon>Eurotatoria</taxon>
        <taxon>Bdelloidea</taxon>
        <taxon>Philodinida</taxon>
        <taxon>Philodinidae</taxon>
        <taxon>Rotaria</taxon>
    </lineage>
</organism>
<comment type="subcellular location">
    <subcellularLocation>
        <location evidence="12">Cell membrane</location>
        <topology evidence="12">Multi-pass membrane protein</topology>
    </subcellularLocation>
    <subcellularLocation>
        <location evidence="1">Membrane</location>
        <topology evidence="1">Multi-pass membrane protein</topology>
    </subcellularLocation>
</comment>
<dbReference type="InterPro" id="IPR044492">
    <property type="entry name" value="P_typ_ATPase_HD_dom"/>
</dbReference>
<feature type="transmembrane region" description="Helical" evidence="12">
    <location>
        <begin position="303"/>
        <end position="324"/>
    </location>
</feature>
<keyword evidence="4 12" id="KW-0812">Transmembrane</keyword>
<dbReference type="Gene3D" id="1.20.1110.10">
    <property type="entry name" value="Calcium-transporting ATPase, transmembrane domain"/>
    <property type="match status" value="1"/>
</dbReference>
<reference evidence="14" key="1">
    <citation type="submission" date="2021-02" db="EMBL/GenBank/DDBJ databases">
        <authorList>
            <person name="Nowell W R."/>
        </authorList>
    </citation>
    <scope>NUCLEOTIDE SEQUENCE</scope>
</reference>
<dbReference type="PROSITE" id="PS00154">
    <property type="entry name" value="ATPASE_E1_E2"/>
    <property type="match status" value="1"/>
</dbReference>
<keyword evidence="10 12" id="KW-1133">Transmembrane helix</keyword>
<dbReference type="InterPro" id="IPR001757">
    <property type="entry name" value="P_typ_ATPase"/>
</dbReference>
<name>A0A817XJI5_9BILA</name>
<dbReference type="Gene3D" id="3.40.50.1000">
    <property type="entry name" value="HAD superfamily/HAD-like"/>
    <property type="match status" value="1"/>
</dbReference>
<evidence type="ECO:0000313" key="15">
    <source>
        <dbReference type="Proteomes" id="UP000663869"/>
    </source>
</evidence>
<dbReference type="SFLD" id="SFLDS00003">
    <property type="entry name" value="Haloacid_Dehalogenase"/>
    <property type="match status" value="1"/>
</dbReference>
<feature type="transmembrane region" description="Helical" evidence="12">
    <location>
        <begin position="819"/>
        <end position="842"/>
    </location>
</feature>
<dbReference type="AlphaFoldDB" id="A0A817XJI5"/>
<feature type="transmembrane region" description="Helical" evidence="12">
    <location>
        <begin position="736"/>
        <end position="758"/>
    </location>
</feature>
<gene>
    <name evidence="14" type="ORF">FME351_LOCUS6137</name>
</gene>
<keyword evidence="12" id="KW-0813">Transport</keyword>
<comment type="similarity">
    <text evidence="2 12">Belongs to the cation transport ATPase (P-type) (TC 3.A.3) family. Type IIIA subfamily.</text>
</comment>
<feature type="transmembrane region" description="Helical" evidence="12">
    <location>
        <begin position="268"/>
        <end position="291"/>
    </location>
</feature>
<feature type="transmembrane region" description="Helical" evidence="12">
    <location>
        <begin position="854"/>
        <end position="876"/>
    </location>
</feature>
<dbReference type="NCBIfam" id="TIGR01647">
    <property type="entry name" value="ATPase-IIIA_H"/>
    <property type="match status" value="1"/>
</dbReference>
<keyword evidence="12" id="KW-0406">Ion transport</keyword>
<dbReference type="InterPro" id="IPR059000">
    <property type="entry name" value="ATPase_P-type_domA"/>
</dbReference>
<evidence type="ECO:0000256" key="2">
    <source>
        <dbReference type="ARBA" id="ARBA00008804"/>
    </source>
</evidence>
<evidence type="ECO:0000256" key="12">
    <source>
        <dbReference type="RuleBase" id="RU362083"/>
    </source>
</evidence>
<keyword evidence="3" id="KW-0597">Phosphoprotein</keyword>
<keyword evidence="8 12" id="KW-0460">Magnesium</keyword>
<evidence type="ECO:0000256" key="4">
    <source>
        <dbReference type="ARBA" id="ARBA00022692"/>
    </source>
</evidence>
<dbReference type="GO" id="GO:0005524">
    <property type="term" value="F:ATP binding"/>
    <property type="evidence" value="ECO:0007669"/>
    <property type="project" value="UniProtKB-UniRule"/>
</dbReference>
<keyword evidence="7 12" id="KW-0067">ATP-binding</keyword>
<comment type="catalytic activity">
    <reaction evidence="12">
        <text>ATP + H2O + H(+)(in) = ADP + phosphate + 2 H(+)(out)</text>
        <dbReference type="Rhea" id="RHEA:20852"/>
        <dbReference type="ChEBI" id="CHEBI:15377"/>
        <dbReference type="ChEBI" id="CHEBI:15378"/>
        <dbReference type="ChEBI" id="CHEBI:30616"/>
        <dbReference type="ChEBI" id="CHEBI:43474"/>
        <dbReference type="ChEBI" id="CHEBI:456216"/>
        <dbReference type="EC" id="7.1.2.1"/>
    </reaction>
</comment>
<dbReference type="PRINTS" id="PR00120">
    <property type="entry name" value="HATPASE"/>
</dbReference>
<dbReference type="EC" id="7.1.2.1" evidence="12"/>
<accession>A0A817XJI5</accession>
<dbReference type="InterPro" id="IPR004014">
    <property type="entry name" value="ATPase_P-typ_cation-transptr_N"/>
</dbReference>
<evidence type="ECO:0000256" key="5">
    <source>
        <dbReference type="ARBA" id="ARBA00022723"/>
    </source>
</evidence>
<feature type="transmembrane region" description="Helical" evidence="12">
    <location>
        <begin position="80"/>
        <end position="107"/>
    </location>
</feature>
<dbReference type="FunFam" id="2.70.150.10:FF:000004">
    <property type="entry name" value="Plasma membrane ATPase"/>
    <property type="match status" value="1"/>
</dbReference>
<dbReference type="SFLD" id="SFLDG00002">
    <property type="entry name" value="C1.7:_P-type_atpase_like"/>
    <property type="match status" value="1"/>
</dbReference>
<keyword evidence="5" id="KW-0479">Metal-binding</keyword>
<dbReference type="Gene3D" id="3.40.1110.10">
    <property type="entry name" value="Calcium-transporting ATPase, cytoplasmic domain N"/>
    <property type="match status" value="1"/>
</dbReference>
<keyword evidence="6 12" id="KW-0547">Nucleotide-binding</keyword>
<dbReference type="FunFam" id="3.40.50.1000:FF:000211">
    <property type="entry name" value="Plasma membrane ATPase"/>
    <property type="match status" value="1"/>
</dbReference>
<dbReference type="GO" id="GO:0008553">
    <property type="term" value="F:P-type proton-exporting transporter activity"/>
    <property type="evidence" value="ECO:0007669"/>
    <property type="project" value="UniProtKB-UniRule"/>
</dbReference>
<dbReference type="InterPro" id="IPR023214">
    <property type="entry name" value="HAD_sf"/>
</dbReference>
<dbReference type="EMBL" id="CAJNYU010000510">
    <property type="protein sequence ID" value="CAF3368826.1"/>
    <property type="molecule type" value="Genomic_DNA"/>
</dbReference>
<evidence type="ECO:0000256" key="6">
    <source>
        <dbReference type="ARBA" id="ARBA00022741"/>
    </source>
</evidence>
<keyword evidence="12" id="KW-0375">Hydrogen ion transport</keyword>
<dbReference type="InterPro" id="IPR008250">
    <property type="entry name" value="ATPase_P-typ_transduc_dom_A_sf"/>
</dbReference>
<dbReference type="InterPro" id="IPR006534">
    <property type="entry name" value="P-type_ATPase_IIIA"/>
</dbReference>
<evidence type="ECO:0000313" key="14">
    <source>
        <dbReference type="EMBL" id="CAF3368826.1"/>
    </source>
</evidence>
<evidence type="ECO:0000256" key="11">
    <source>
        <dbReference type="ARBA" id="ARBA00023136"/>
    </source>
</evidence>
<evidence type="ECO:0000256" key="7">
    <source>
        <dbReference type="ARBA" id="ARBA00022840"/>
    </source>
</evidence>
<dbReference type="SUPFAM" id="SSF81653">
    <property type="entry name" value="Calcium ATPase, transduction domain A"/>
    <property type="match status" value="1"/>
</dbReference>
<evidence type="ECO:0000256" key="9">
    <source>
        <dbReference type="ARBA" id="ARBA00022967"/>
    </source>
</evidence>
<keyword evidence="11 12" id="KW-0472">Membrane</keyword>
<dbReference type="SUPFAM" id="SSF56784">
    <property type="entry name" value="HAD-like"/>
    <property type="match status" value="1"/>
</dbReference>
<dbReference type="InterPro" id="IPR023298">
    <property type="entry name" value="ATPase_P-typ_TM_dom_sf"/>
</dbReference>
<dbReference type="SUPFAM" id="SSF81665">
    <property type="entry name" value="Calcium ATPase, transmembrane domain M"/>
    <property type="match status" value="1"/>
</dbReference>
<evidence type="ECO:0000256" key="1">
    <source>
        <dbReference type="ARBA" id="ARBA00004141"/>
    </source>
</evidence>
<dbReference type="Pfam" id="PF00122">
    <property type="entry name" value="E1-E2_ATPase"/>
    <property type="match status" value="1"/>
</dbReference>
<feature type="transmembrane region" description="Helical" evidence="12">
    <location>
        <begin position="671"/>
        <end position="693"/>
    </location>
</feature>
<keyword evidence="9 12" id="KW-1278">Translocase</keyword>
<evidence type="ECO:0000256" key="10">
    <source>
        <dbReference type="ARBA" id="ARBA00022989"/>
    </source>
</evidence>
<feature type="transmembrane region" description="Helical" evidence="12">
    <location>
        <begin position="119"/>
        <end position="135"/>
    </location>
</feature>
<evidence type="ECO:0000256" key="8">
    <source>
        <dbReference type="ARBA" id="ARBA00022842"/>
    </source>
</evidence>
<dbReference type="GO" id="GO:0005886">
    <property type="term" value="C:plasma membrane"/>
    <property type="evidence" value="ECO:0007669"/>
    <property type="project" value="UniProtKB-SubCell"/>
</dbReference>
<dbReference type="NCBIfam" id="TIGR01494">
    <property type="entry name" value="ATPase_P-type"/>
    <property type="match status" value="2"/>
</dbReference>
<dbReference type="SMART" id="SM00831">
    <property type="entry name" value="Cation_ATPase_N"/>
    <property type="match status" value="1"/>
</dbReference>
<dbReference type="GO" id="GO:0120029">
    <property type="term" value="P:proton export across plasma membrane"/>
    <property type="evidence" value="ECO:0007669"/>
    <property type="project" value="UniProtKB-UniRule"/>
</dbReference>
<evidence type="ECO:0000256" key="3">
    <source>
        <dbReference type="ARBA" id="ARBA00022553"/>
    </source>
</evidence>
<comment type="caution">
    <text evidence="14">The sequence shown here is derived from an EMBL/GenBank/DDBJ whole genome shotgun (WGS) entry which is preliminary data.</text>
</comment>
<dbReference type="Pfam" id="PF00702">
    <property type="entry name" value="Hydrolase"/>
    <property type="match status" value="1"/>
</dbReference>
<protein>
    <recommendedName>
        <fullName evidence="12">Plasma membrane ATPase</fullName>
        <ecNumber evidence="12">7.1.2.1</ecNumber>
    </recommendedName>
</protein>
<dbReference type="SFLD" id="SFLDF00027">
    <property type="entry name" value="p-type_atpase"/>
    <property type="match status" value="1"/>
</dbReference>
<dbReference type="GO" id="GO:0016887">
    <property type="term" value="F:ATP hydrolysis activity"/>
    <property type="evidence" value="ECO:0007669"/>
    <property type="project" value="InterPro"/>
</dbReference>
<dbReference type="CDD" id="cd02076">
    <property type="entry name" value="P-type_ATPase_H"/>
    <property type="match status" value="1"/>
</dbReference>
<dbReference type="PRINTS" id="PR00119">
    <property type="entry name" value="CATATPASE"/>
</dbReference>
<dbReference type="InterPro" id="IPR036412">
    <property type="entry name" value="HAD-like_sf"/>
</dbReference>
<proteinExistence type="inferred from homology"/>
<dbReference type="InterPro" id="IPR023299">
    <property type="entry name" value="ATPase_P-typ_cyto_dom_N"/>
</dbReference>
<evidence type="ECO:0000259" key="13">
    <source>
        <dbReference type="SMART" id="SM00831"/>
    </source>
</evidence>
<sequence>MAEDKNGDTKNIIIKLPQDPIKNLTVAEMYDKEKYDLSIMEEGDVFTMLDATREGLTDEEVNERLIKFGHNRLEHKETSAIIQFLLFMWNPLSWVMEAAAIVAIVASNGGGKPPDWEDFVGIILLLLANSIIGFVEQRNAGNAVKALMASLAPEAKVKRNGEWKVIDAADLVPGDIISVKLGDVIPADARLVAAHGGVSIDQAALTGESLPVNKVAGDEIFSGSTCKQGEAEAIVIGTGLNTFFGRAAKLVGSASDEIGHLQTILAKIGNFCIIGIVIFLVAEILVMYAGFRYEYRRGINNLLVLLIGGIPIAMPTVLSVTLAIGAKQLSQHKAIVTHITAIEELAAVTILCSDKTGTLTLNKLEIDKPTVKQYSNVEINEIIHYAAIASRTENQDAIDTCITGAYGDVKTIRAGIEELEFKPFNPTNKRTEITYKTTSDGSVHRISKGMSHSILDLCTRNKTPEQIKQLNADVDEFALRGLRALAVAIEDVPSGQVDGEGNGFELVGLLPIYDPPRSDTKETIERAIALGVKVKMITGDQLAIAKETGRRLGMGDNMYLSKTLKDGPPPESGYRDVDDLILHADGFAGVYPEHKYEIVEKLQNLGYMIAMTGDGVNDAPALSKANVGVAVADASDAARSAADIVLTEPGLSVIIEAILGSRQIFQRMRNYAIYTCSITIRVIVGFSVLIFAFKFDFPSFMVLILAILNDGTIMTISKDRVKPSPYPNSWNLTEIFTYAIVYGIYLAASTVAFFAVAVETDFFQKFNVKTITYGNSSSSYRGWNDPILHSVIYLQVSTISQALIFITRAHGFFFKERPSVILVVAFMIAQLVATFIAVWANWDFTDIKGCGWNWAGVVWIWNIVWFFPLDGIKYALRAYFDPIQKRAIEELLTPEPSTQAQTIRRKSTLAAAASGPLSRRSTMARGEGSLGRRGTFIEATAKFYTPLTKHLSTSRFHRNFARMLKSEGANAPRIAVDHDELRRFSLVQAHHASKLLNPKGTNTNRRITTAL</sequence>
<dbReference type="InterPro" id="IPR018303">
    <property type="entry name" value="ATPase_P-typ_P_site"/>
</dbReference>
<dbReference type="Proteomes" id="UP000663869">
    <property type="component" value="Unassembled WGS sequence"/>
</dbReference>
<dbReference type="PANTHER" id="PTHR42861">
    <property type="entry name" value="CALCIUM-TRANSPORTING ATPASE"/>
    <property type="match status" value="1"/>
</dbReference>
<dbReference type="GO" id="GO:0046872">
    <property type="term" value="F:metal ion binding"/>
    <property type="evidence" value="ECO:0007669"/>
    <property type="project" value="UniProtKB-KW"/>
</dbReference>
<feature type="domain" description="Cation-transporting P-type ATPase N-terminal" evidence="13">
    <location>
        <begin position="36"/>
        <end position="108"/>
    </location>
</feature>
<dbReference type="FunFam" id="3.40.1110.10:FF:000005">
    <property type="entry name" value="Plasma membrane ATPase"/>
    <property type="match status" value="1"/>
</dbReference>
<dbReference type="Pfam" id="PF00690">
    <property type="entry name" value="Cation_ATPase_N"/>
    <property type="match status" value="1"/>
</dbReference>
<dbReference type="Gene3D" id="2.70.150.10">
    <property type="entry name" value="Calcium-transporting ATPase, cytoplasmic transduction domain A"/>
    <property type="match status" value="1"/>
</dbReference>